<dbReference type="GO" id="GO:0046933">
    <property type="term" value="F:proton-transporting ATP synthase activity, rotational mechanism"/>
    <property type="evidence" value="ECO:0007669"/>
    <property type="project" value="InterPro"/>
</dbReference>
<organism evidence="9">
    <name type="scientific">hydrocarbon metagenome</name>
    <dbReference type="NCBI Taxonomy" id="938273"/>
    <lineage>
        <taxon>unclassified sequences</taxon>
        <taxon>metagenomes</taxon>
        <taxon>ecological metagenomes</taxon>
    </lineage>
</organism>
<dbReference type="InterPro" id="IPR000131">
    <property type="entry name" value="ATP_synth_F1_gsu"/>
</dbReference>
<dbReference type="HAMAP" id="MF_00815">
    <property type="entry name" value="ATP_synth_gamma_bact"/>
    <property type="match status" value="1"/>
</dbReference>
<dbReference type="EC" id="3.6.3.14" evidence="9"/>
<dbReference type="Gene3D" id="1.10.287.80">
    <property type="entry name" value="ATP synthase, gamma subunit, helix hairpin domain"/>
    <property type="match status" value="1"/>
</dbReference>
<keyword evidence="4" id="KW-0375">Hydrogen ion transport</keyword>
<dbReference type="Pfam" id="PF00231">
    <property type="entry name" value="ATP-synt"/>
    <property type="match status" value="1"/>
</dbReference>
<dbReference type="GO" id="GO:0016787">
    <property type="term" value="F:hydrolase activity"/>
    <property type="evidence" value="ECO:0007669"/>
    <property type="project" value="UniProtKB-KW"/>
</dbReference>
<sequence length="291" mass="32681">MPSLKDIKRKVTAVQKTKQITRAMNMVAASKFKSAQMKMENFRPYAGKFMDVLNSLALRVETMSHPLLAVRDPRRLRVICMTSDRGLCGGFNTNLIKATERFIKEKVKDGKEVALINVGRKGRDYFRKKANVLVQKVDVLSKFDMTLAVSIADEVVVPFVREEYDELYLIYNQFMNVSVQKPTVVRLFPLPSIGQDADIDPDRFLDYAYEPSEEALLQKLLPMYVHVLVYRALLETSAGENGARMAAMDNATSNCQELISSLTLKMNKARQAAITAELMDIVGGTEALAKG</sequence>
<protein>
    <submittedName>
        <fullName evidence="9">Atp synthase gamma chain</fullName>
        <ecNumber evidence="9">3.6.3.14</ecNumber>
    </submittedName>
</protein>
<comment type="subcellular location">
    <subcellularLocation>
        <location evidence="1">Membrane</location>
        <topology evidence="1">Peripheral membrane protein</topology>
    </subcellularLocation>
</comment>
<keyword evidence="7" id="KW-0139">CF(1)</keyword>
<evidence type="ECO:0000256" key="6">
    <source>
        <dbReference type="ARBA" id="ARBA00023136"/>
    </source>
</evidence>
<keyword evidence="3" id="KW-0813">Transport</keyword>
<name>A0A0W8FSG5_9ZZZZ</name>
<keyword evidence="8" id="KW-0066">ATP synthesis</keyword>
<evidence type="ECO:0000256" key="7">
    <source>
        <dbReference type="ARBA" id="ARBA00023196"/>
    </source>
</evidence>
<dbReference type="InterPro" id="IPR035968">
    <property type="entry name" value="ATP_synth_F1_ATPase_gsu"/>
</dbReference>
<accession>A0A0W8FSG5</accession>
<gene>
    <name evidence="9" type="ORF">ASZ90_006360</name>
</gene>
<dbReference type="SUPFAM" id="SSF52943">
    <property type="entry name" value="ATP synthase (F1-ATPase), gamma subunit"/>
    <property type="match status" value="1"/>
</dbReference>
<evidence type="ECO:0000256" key="8">
    <source>
        <dbReference type="ARBA" id="ARBA00023310"/>
    </source>
</evidence>
<dbReference type="PANTHER" id="PTHR11693">
    <property type="entry name" value="ATP SYNTHASE GAMMA CHAIN"/>
    <property type="match status" value="1"/>
</dbReference>
<reference evidence="9" key="1">
    <citation type="journal article" date="2015" name="Proc. Natl. Acad. Sci. U.S.A.">
        <title>Networks of energetic and metabolic interactions define dynamics in microbial communities.</title>
        <authorList>
            <person name="Embree M."/>
            <person name="Liu J.K."/>
            <person name="Al-Bassam M.M."/>
            <person name="Zengler K."/>
        </authorList>
    </citation>
    <scope>NUCLEOTIDE SEQUENCE</scope>
</reference>
<dbReference type="PRINTS" id="PR00126">
    <property type="entry name" value="ATPASEGAMMA"/>
</dbReference>
<dbReference type="CDD" id="cd12151">
    <property type="entry name" value="F1-ATPase_gamma"/>
    <property type="match status" value="1"/>
</dbReference>
<dbReference type="NCBIfam" id="TIGR01146">
    <property type="entry name" value="ATPsyn_F1gamma"/>
    <property type="match status" value="1"/>
</dbReference>
<dbReference type="Gene3D" id="3.40.1380.10">
    <property type="match status" value="1"/>
</dbReference>
<keyword evidence="9" id="KW-0378">Hydrolase</keyword>
<keyword evidence="6" id="KW-0472">Membrane</keyword>
<comment type="caution">
    <text evidence="9">The sequence shown here is derived from an EMBL/GenBank/DDBJ whole genome shotgun (WGS) entry which is preliminary data.</text>
</comment>
<dbReference type="EMBL" id="LNQE01000883">
    <property type="protein sequence ID" value="KUG23839.1"/>
    <property type="molecule type" value="Genomic_DNA"/>
</dbReference>
<evidence type="ECO:0000256" key="3">
    <source>
        <dbReference type="ARBA" id="ARBA00022448"/>
    </source>
</evidence>
<dbReference type="GO" id="GO:0045259">
    <property type="term" value="C:proton-transporting ATP synthase complex"/>
    <property type="evidence" value="ECO:0007669"/>
    <property type="project" value="UniProtKB-KW"/>
</dbReference>
<dbReference type="AlphaFoldDB" id="A0A0W8FSG5"/>
<keyword evidence="5" id="KW-0406">Ion transport</keyword>
<evidence type="ECO:0000256" key="5">
    <source>
        <dbReference type="ARBA" id="ARBA00023065"/>
    </source>
</evidence>
<evidence type="ECO:0000256" key="4">
    <source>
        <dbReference type="ARBA" id="ARBA00022781"/>
    </source>
</evidence>
<dbReference type="PANTHER" id="PTHR11693:SF22">
    <property type="entry name" value="ATP SYNTHASE SUBUNIT GAMMA, MITOCHONDRIAL"/>
    <property type="match status" value="1"/>
</dbReference>
<evidence type="ECO:0000256" key="2">
    <source>
        <dbReference type="ARBA" id="ARBA00007681"/>
    </source>
</evidence>
<comment type="similarity">
    <text evidence="2">Belongs to the ATPase gamma chain family.</text>
</comment>
<evidence type="ECO:0000256" key="1">
    <source>
        <dbReference type="ARBA" id="ARBA00004170"/>
    </source>
</evidence>
<evidence type="ECO:0000313" key="9">
    <source>
        <dbReference type="EMBL" id="KUG23839.1"/>
    </source>
</evidence>
<proteinExistence type="inferred from homology"/>